<feature type="domain" description="GxGYxYP putative glycoside hydrolase third N-terminal" evidence="5">
    <location>
        <begin position="215"/>
        <end position="296"/>
    </location>
</feature>
<keyword evidence="7" id="KW-1185">Reference proteome</keyword>
<dbReference type="EMBL" id="JBDXSU010000002">
    <property type="protein sequence ID" value="MFB5189284.1"/>
    <property type="molecule type" value="Genomic_DNA"/>
</dbReference>
<dbReference type="Proteomes" id="UP001579974">
    <property type="component" value="Unassembled WGS sequence"/>
</dbReference>
<sequence length="700" mass="76037">MTKHSVKSTLAISAALTTGLITLCPTLAAAGVEPSQQVNQTTPATQNLWIKFSKAKTLLTADIQNSSPDVQLAATTLQGAYNQQQRSSRIYLFQRPEDEFWLKNAVPKDIEVKQLSYSNSDPNGVLKALLTQFGKDVKGAIITDPNNPDTVNVATTMAGIDDAMVITPSQETLVESYGIKILHDFRDDHLTGTVATYQWAVQHLLPQTTNKDLVMLDPSIQGYIRDYAIATKSFVFYLTSTDPDQKALMDEILKYTPSNTPILGYIPNEGPDVAELSSQGHFLNASDYLDNESVWASMPSPPSLKQPKLPAVNAKSNTVYVAFLVSDGDNAQYVQHRMQNLWQDPDLGKVPVGWTIAPGMINFAPTIISYYYKHLPKNSELLPGPSGIGYATAETGSNLEQFASLTGDIMRRDDMSTVDYWGSPTALDTFAKASGVSNISFDAPLAYETVGHTVINEQTSGYISDPNDLLNTIEQQAATEQQGSPLFLEPLIDAWNLTPTDIYNVAQELTESGQQTGKKYVFLTPSQLSSTMKNYYSTHSACSPSGDAPYNPPGNIISNPSGENGTTGWVVAYDGQYSTLTSTSYNGSSALEWKINDNTGSEDWVSYYPPVQNGKTYTFSVQVAGSGQAFMDVWDGTQDIQTIPVKLTSGFQTLTWTGTIPNNAPGGQDGSAPQLQIRESVGSPTVYIRDASVVPSTPLS</sequence>
<dbReference type="InterPro" id="IPR008979">
    <property type="entry name" value="Galactose-bd-like_sf"/>
</dbReference>
<dbReference type="Gene3D" id="3.20.20.490">
    <property type="entry name" value="GxGYxYP glycoside hydrolase, C-terminal domain"/>
    <property type="match status" value="1"/>
</dbReference>
<evidence type="ECO:0000259" key="3">
    <source>
        <dbReference type="Pfam" id="PF16216"/>
    </source>
</evidence>
<dbReference type="Pfam" id="PF20957">
    <property type="entry name" value="GxGYxYP_N_2nd"/>
    <property type="match status" value="1"/>
</dbReference>
<protein>
    <submittedName>
        <fullName evidence="6">GxGYxYP family putative glycoside hydrolase</fullName>
    </submittedName>
</protein>
<dbReference type="Pfam" id="PF16216">
    <property type="entry name" value="GxGYxYP_N"/>
    <property type="match status" value="1"/>
</dbReference>
<accession>A0ABV5AAQ7</accession>
<dbReference type="SUPFAM" id="SSF49785">
    <property type="entry name" value="Galactose-binding domain-like"/>
    <property type="match status" value="1"/>
</dbReference>
<feature type="domain" description="GxGYxYP putative glycoside hydrolase second N-terminal" evidence="4">
    <location>
        <begin position="137"/>
        <end position="206"/>
    </location>
</feature>
<evidence type="ECO:0000313" key="7">
    <source>
        <dbReference type="Proteomes" id="UP001579974"/>
    </source>
</evidence>
<feature type="chain" id="PRO_5047223411" evidence="1">
    <location>
        <begin position="30"/>
        <end position="700"/>
    </location>
</feature>
<dbReference type="InterPro" id="IPR048310">
    <property type="entry name" value="GxGYxYP_N_2nd"/>
</dbReference>
<feature type="domain" description="GxGYxYP putative glycoside hydrolase C-terminal" evidence="2">
    <location>
        <begin position="317"/>
        <end position="530"/>
    </location>
</feature>
<name>A0ABV5AAQ7_9BACL</name>
<organism evidence="6 7">
    <name type="scientific">Alicyclobacillus fastidiosus</name>
    <dbReference type="NCBI Taxonomy" id="392011"/>
    <lineage>
        <taxon>Bacteria</taxon>
        <taxon>Bacillati</taxon>
        <taxon>Bacillota</taxon>
        <taxon>Bacilli</taxon>
        <taxon>Bacillales</taxon>
        <taxon>Alicyclobacillaceae</taxon>
        <taxon>Alicyclobacillus</taxon>
    </lineage>
</organism>
<dbReference type="Gene3D" id="2.60.120.260">
    <property type="entry name" value="Galactose-binding domain-like"/>
    <property type="match status" value="1"/>
</dbReference>
<evidence type="ECO:0000259" key="2">
    <source>
        <dbReference type="Pfam" id="PF14323"/>
    </source>
</evidence>
<dbReference type="InterPro" id="IPR038410">
    <property type="entry name" value="GxGYxYP_C_sf"/>
</dbReference>
<comment type="caution">
    <text evidence="6">The sequence shown here is derived from an EMBL/GenBank/DDBJ whole genome shotgun (WGS) entry which is preliminary data.</text>
</comment>
<dbReference type="InterPro" id="IPR032626">
    <property type="entry name" value="GxGYxYP_N_1st"/>
</dbReference>
<evidence type="ECO:0000259" key="5">
    <source>
        <dbReference type="Pfam" id="PF20958"/>
    </source>
</evidence>
<gene>
    <name evidence="6" type="ORF">KKP3000_002288</name>
</gene>
<dbReference type="InterPro" id="IPR025832">
    <property type="entry name" value="GxGYxYP_C"/>
</dbReference>
<dbReference type="PANTHER" id="PTHR37321:SF1">
    <property type="entry name" value="EXPORTED PROTEIN"/>
    <property type="match status" value="1"/>
</dbReference>
<feature type="domain" description="GxGYxYP putative glycoside hydrolase first N-terminal" evidence="3">
    <location>
        <begin position="58"/>
        <end position="106"/>
    </location>
</feature>
<dbReference type="GO" id="GO:0016787">
    <property type="term" value="F:hydrolase activity"/>
    <property type="evidence" value="ECO:0007669"/>
    <property type="project" value="UniProtKB-KW"/>
</dbReference>
<dbReference type="PANTHER" id="PTHR37321">
    <property type="entry name" value="EXPORTED PROTEIN-RELATED"/>
    <property type="match status" value="1"/>
</dbReference>
<dbReference type="Pfam" id="PF20958">
    <property type="entry name" value="GxGYxYP_N_3rd"/>
    <property type="match status" value="1"/>
</dbReference>
<evidence type="ECO:0000313" key="6">
    <source>
        <dbReference type="EMBL" id="MFB5189284.1"/>
    </source>
</evidence>
<proteinExistence type="predicted"/>
<evidence type="ECO:0000256" key="1">
    <source>
        <dbReference type="SAM" id="SignalP"/>
    </source>
</evidence>
<keyword evidence="1" id="KW-0732">Signal</keyword>
<feature type="signal peptide" evidence="1">
    <location>
        <begin position="1"/>
        <end position="29"/>
    </location>
</feature>
<dbReference type="InterPro" id="IPR048309">
    <property type="entry name" value="GxGYxYP_N_3rd"/>
</dbReference>
<dbReference type="Pfam" id="PF14323">
    <property type="entry name" value="GxGYxYP_C"/>
    <property type="match status" value="1"/>
</dbReference>
<keyword evidence="6" id="KW-0378">Hydrolase</keyword>
<reference evidence="6 7" key="1">
    <citation type="journal article" date="2024" name="Int. J. Mol. Sci.">
        <title>Exploration of Alicyclobacillus spp. Genome in Search of Antibiotic Resistance.</title>
        <authorList>
            <person name="Bucka-Kolendo J."/>
            <person name="Kiousi D.E."/>
            <person name="Dekowska A."/>
            <person name="Mikolajczuk-Szczyrba A."/>
            <person name="Karadedos D.M."/>
            <person name="Michael P."/>
            <person name="Galanis A."/>
            <person name="Sokolowska B."/>
        </authorList>
    </citation>
    <scope>NUCLEOTIDE SEQUENCE [LARGE SCALE GENOMIC DNA]</scope>
    <source>
        <strain evidence="6 7">KKP 3000</strain>
    </source>
</reference>
<evidence type="ECO:0000259" key="4">
    <source>
        <dbReference type="Pfam" id="PF20957"/>
    </source>
</evidence>
<dbReference type="RefSeq" id="WP_275472574.1">
    <property type="nucleotide sequence ID" value="NZ_CP162940.1"/>
</dbReference>